<keyword evidence="3" id="KW-1185">Reference proteome</keyword>
<dbReference type="SUPFAM" id="SSF160059">
    <property type="entry name" value="PriA/YqbF domain"/>
    <property type="match status" value="1"/>
</dbReference>
<sequence length="177" mass="18727">MDEKTEERIALEQKAQDLGVSFAPNIGDEKLAERVAKAEAEAAKAKNTQGVEEVAKTAQSPADAPEESETAQVGEAAKPGLSDTAAPKNTQGADDASKDAEARTEAAELAATTGGEQQTDLAGEAPIITVICLRPDGRRRAGRRWDEGETLVPEDELTAFQIAVLEADPQFIVKREG</sequence>
<dbReference type="KEGG" id="paby:Ga0080574_TMP3787"/>
<protein>
    <submittedName>
        <fullName evidence="2">Uncharacterized protein</fullName>
    </submittedName>
</protein>
<dbReference type="STRING" id="1250539.Ga0080574_TMP3787"/>
<evidence type="ECO:0000313" key="3">
    <source>
        <dbReference type="Proteomes" id="UP000187059"/>
    </source>
</evidence>
<gene>
    <name evidence="2" type="ORF">Ga0080574_TMP3787</name>
</gene>
<feature type="compositionally biased region" description="Basic and acidic residues" evidence="1">
    <location>
        <begin position="95"/>
        <end position="106"/>
    </location>
</feature>
<dbReference type="EMBL" id="CP015093">
    <property type="protein sequence ID" value="APZ54121.1"/>
    <property type="molecule type" value="Genomic_DNA"/>
</dbReference>
<dbReference type="RefSeq" id="WP_076703336.1">
    <property type="nucleotide sequence ID" value="NZ_CP015093.1"/>
</dbReference>
<reference evidence="2 3" key="1">
    <citation type="submission" date="2016-04" db="EMBL/GenBank/DDBJ databases">
        <title>Deep-sea bacteria in the southern Pacific.</title>
        <authorList>
            <person name="Tang K."/>
        </authorList>
    </citation>
    <scope>NUCLEOTIDE SEQUENCE [LARGE SCALE GENOMIC DNA]</scope>
    <source>
        <strain evidence="2 3">JLT2014</strain>
    </source>
</reference>
<name>A0A1P8UXK3_9RHOB</name>
<dbReference type="Gene3D" id="3.40.5.80">
    <property type="match status" value="1"/>
</dbReference>
<feature type="region of interest" description="Disordered" evidence="1">
    <location>
        <begin position="35"/>
        <end position="126"/>
    </location>
</feature>
<proteinExistence type="predicted"/>
<dbReference type="Proteomes" id="UP000187059">
    <property type="component" value="Chromosome"/>
</dbReference>
<organism evidence="2 3">
    <name type="scientific">Salipiger abyssi</name>
    <dbReference type="NCBI Taxonomy" id="1250539"/>
    <lineage>
        <taxon>Bacteria</taxon>
        <taxon>Pseudomonadati</taxon>
        <taxon>Pseudomonadota</taxon>
        <taxon>Alphaproteobacteria</taxon>
        <taxon>Rhodobacterales</taxon>
        <taxon>Roseobacteraceae</taxon>
        <taxon>Salipiger</taxon>
    </lineage>
</organism>
<accession>A0A1P8UXK3</accession>
<evidence type="ECO:0000313" key="2">
    <source>
        <dbReference type="EMBL" id="APZ54121.1"/>
    </source>
</evidence>
<dbReference type="AlphaFoldDB" id="A0A1P8UXK3"/>
<evidence type="ECO:0000256" key="1">
    <source>
        <dbReference type="SAM" id="MobiDB-lite"/>
    </source>
</evidence>
<feature type="compositionally biased region" description="Basic and acidic residues" evidence="1">
    <location>
        <begin position="35"/>
        <end position="44"/>
    </location>
</feature>